<organism evidence="1">
    <name type="scientific">Monomorphina aenigmatica</name>
    <name type="common">Euglenoid</name>
    <name type="synonym">Phacus aenigmaticus</name>
    <dbReference type="NCBI Taxonomy" id="304863"/>
    <lineage>
        <taxon>Eukaryota</taxon>
        <taxon>Discoba</taxon>
        <taxon>Euglenozoa</taxon>
        <taxon>Euglenida</taxon>
        <taxon>Spirocuta</taxon>
        <taxon>Euglenophyceae</taxon>
        <taxon>Euglenales</taxon>
        <taxon>Euglenaceae</taxon>
        <taxon>Monomorphina</taxon>
    </lineage>
</organism>
<keyword evidence="1" id="KW-0548">Nucleotidyltransferase</keyword>
<dbReference type="PANTHER" id="PTHR33642">
    <property type="entry name" value="COX1/OXI3 INTRON 1 PROTEIN-RELATED"/>
    <property type="match status" value="1"/>
</dbReference>
<dbReference type="AlphaFoldDB" id="L0BGF7"/>
<gene>
    <name evidence="1" type="primary">orf631</name>
</gene>
<sequence>MKNSHNTTYFLKKKSNNKNFILTSPYKHFLSNISSVHDSMNSILQWDCNINFLIKFQLSRFFNNVCKNRLKNIFLNKIKDFSFWIEIEKMLEANCISLSSDKIYRSDNCLNFSIFSRFLLNLYLSELDFFLKNIILRHNSKINLLCVSYEENSRNLSFNDCIPLKLEKGLVSLKRLRLYTALRYNILKEFFIAKRNNISKFFKFRYFRKLVYYNRFLDHFLVGLEGSLNFAKFISENVLGFVRTTLNFDINSSDLVFDFYKSFNFLGFDIKIKKFKKESNLLPIANFDIKISERISSYKQRLAKLLVSRSKFELLSFVSRILNFKDLKNLNLKDKFFWSYVFQLECTRSTQLSKLINTKEMTDLISNDLFSSIKSRNLNVLNYRVYSFNIFIKKLQVLLNNVVLDFTTSIDSSISSLDFTITDSLEEFRTNIGIFNNNLKFSNRSLFLNDNKKRYNRFLFSNLRTKDLFYFNNVYNHKSDSCFNIYKFKCLKIYFPLRFALTKLRILGFLHPLKKRVVGNCKYIFMEDLTIIKSFGFLAANFLTWFRCCQNIDKVKALINIIRQSCFLTLCRKHNKSKTWVYSVYTSELVVLRKFSFKNNFFPSKEEILKIKPKFLKANMSFLDEAFFLIN</sequence>
<dbReference type="GO" id="GO:0005739">
    <property type="term" value="C:mitochondrion"/>
    <property type="evidence" value="ECO:0007669"/>
    <property type="project" value="TreeGrafter"/>
</dbReference>
<evidence type="ECO:0000313" key="1">
    <source>
        <dbReference type="EMBL" id="AFZ88772.1"/>
    </source>
</evidence>
<accession>L0BGF7</accession>
<dbReference type="GO" id="GO:0003964">
    <property type="term" value="F:RNA-directed DNA polymerase activity"/>
    <property type="evidence" value="ECO:0007669"/>
    <property type="project" value="UniProtKB-KW"/>
</dbReference>
<keyword evidence="1" id="KW-0934">Plastid</keyword>
<dbReference type="EMBL" id="JX457480">
    <property type="protein sequence ID" value="AFZ88772.1"/>
    <property type="molecule type" value="Genomic_DNA"/>
</dbReference>
<protein>
    <submittedName>
        <fullName evidence="1">Putative reverse transcriptase maturase</fullName>
    </submittedName>
</protein>
<dbReference type="PANTHER" id="PTHR33642:SF4">
    <property type="entry name" value="COX1_OXI3 INTRON 1 PROTEIN-RELATED"/>
    <property type="match status" value="1"/>
</dbReference>
<dbReference type="GO" id="GO:0006315">
    <property type="term" value="P:homing of group II introns"/>
    <property type="evidence" value="ECO:0007669"/>
    <property type="project" value="TreeGrafter"/>
</dbReference>
<keyword evidence="1" id="KW-0808">Transferase</keyword>
<dbReference type="GO" id="GO:0090615">
    <property type="term" value="P:mitochondrial mRNA processing"/>
    <property type="evidence" value="ECO:0007669"/>
    <property type="project" value="TreeGrafter"/>
</dbReference>
<dbReference type="RefSeq" id="YP_007317169.1">
    <property type="nucleotide sequence ID" value="NC_020018.1"/>
</dbReference>
<proteinExistence type="predicted"/>
<keyword evidence="1" id="KW-0150">Chloroplast</keyword>
<name>L0BGF7_MONAE</name>
<keyword evidence="1" id="KW-0695">RNA-directed DNA polymerase</keyword>
<geneLocation type="chloroplast" evidence="1"/>
<reference evidence="1" key="1">
    <citation type="journal article" date="2012" name="PLoS ONE">
        <title>Evidence for Transitional Stages in the Evolution of Euglenid Group II Introns and Twintrons in the Monomorphina aenigmatica Plastid Genome.</title>
        <authorList>
            <person name="Pombert J.-F."/>
            <person name="James E.R."/>
            <person name="Janouskovec J."/>
            <person name="Keeling P.J."/>
        </authorList>
    </citation>
    <scope>NUCLEOTIDE SEQUENCE</scope>
    <source>
        <strain evidence="1">UTEX1284</strain>
    </source>
</reference>
<dbReference type="GeneID" id="14411851"/>